<evidence type="ECO:0000256" key="2">
    <source>
        <dbReference type="ARBA" id="ARBA00004648"/>
    </source>
</evidence>
<evidence type="ECO:0000313" key="16">
    <source>
        <dbReference type="Proteomes" id="UP000180246"/>
    </source>
</evidence>
<dbReference type="PANTHER" id="PTHR46025">
    <property type="entry name" value="XYLOSYLTRANSFERASE OXT"/>
    <property type="match status" value="1"/>
</dbReference>
<accession>A0A1S2N7I8</accession>
<gene>
    <name evidence="15" type="ORF">LO55_5135</name>
</gene>
<comment type="subcellular location">
    <subcellularLocation>
        <location evidence="2">Endoplasmic reticulum membrane</location>
        <topology evidence="2">Single-pass type II membrane protein</topology>
    </subcellularLocation>
    <subcellularLocation>
        <location evidence="1">Golgi apparatus membrane</location>
        <topology evidence="1">Single-pass type II membrane protein</topology>
    </subcellularLocation>
</comment>
<evidence type="ECO:0000256" key="4">
    <source>
        <dbReference type="ARBA" id="ARBA00022679"/>
    </source>
</evidence>
<keyword evidence="8" id="KW-0735">Signal-anchor</keyword>
<evidence type="ECO:0000256" key="14">
    <source>
        <dbReference type="ARBA" id="ARBA00042865"/>
    </source>
</evidence>
<keyword evidence="13" id="KW-0325">Glycoprotein</keyword>
<dbReference type="AlphaFoldDB" id="A0A1S2N7I8"/>
<sequence>MKQVFLICAHKDMDQLNRLIGQLCDPDFLVYVHLDRKSALDPARLHPHARLVRERVAVRWGDVSQVESTLASMRQILPEAPDFDKLILLSAQDFPLLPNPLLKAELARMRGYELIETAPIAAHGWRVMHRYAYFHRDGGMLAERLACAAANRGLRLLRRTRHLPDGFVPYGGSCWWSLSRDCVRALLRLADAHPRLLRFCRSVQSPDELFFQTLVMRSEFADRVLPHNFRYIAWPEGGACHPKVLDEGDFERVKASGAHFCRKLDSHASAALFPRLLAWKQGRLA</sequence>
<dbReference type="EMBL" id="JRYB01000001">
    <property type="protein sequence ID" value="OIJ41047.1"/>
    <property type="molecule type" value="Genomic_DNA"/>
</dbReference>
<evidence type="ECO:0000256" key="8">
    <source>
        <dbReference type="ARBA" id="ARBA00022968"/>
    </source>
</evidence>
<keyword evidence="9" id="KW-1133">Transmembrane helix</keyword>
<protein>
    <recommendedName>
        <fullName evidence="14">Peptide O-xylosyltransferase</fullName>
    </recommendedName>
</protein>
<evidence type="ECO:0000256" key="5">
    <source>
        <dbReference type="ARBA" id="ARBA00022692"/>
    </source>
</evidence>
<evidence type="ECO:0000256" key="7">
    <source>
        <dbReference type="ARBA" id="ARBA00022824"/>
    </source>
</evidence>
<keyword evidence="4" id="KW-0808">Transferase</keyword>
<dbReference type="Pfam" id="PF02485">
    <property type="entry name" value="Branch"/>
    <property type="match status" value="1"/>
</dbReference>
<evidence type="ECO:0000256" key="11">
    <source>
        <dbReference type="ARBA" id="ARBA00023136"/>
    </source>
</evidence>
<evidence type="ECO:0000313" key="15">
    <source>
        <dbReference type="EMBL" id="OIJ41047.1"/>
    </source>
</evidence>
<evidence type="ECO:0000256" key="10">
    <source>
        <dbReference type="ARBA" id="ARBA00023034"/>
    </source>
</evidence>
<keyword evidence="7" id="KW-0256">Endoplasmic reticulum</keyword>
<evidence type="ECO:0000256" key="12">
    <source>
        <dbReference type="ARBA" id="ARBA00023157"/>
    </source>
</evidence>
<dbReference type="RefSeq" id="WP_071363970.1">
    <property type="nucleotide sequence ID" value="NZ_JRYB01000001.1"/>
</dbReference>
<keyword evidence="11" id="KW-0472">Membrane</keyword>
<dbReference type="InterPro" id="IPR003406">
    <property type="entry name" value="Glyco_trans_14"/>
</dbReference>
<dbReference type="GO" id="GO:0016020">
    <property type="term" value="C:membrane"/>
    <property type="evidence" value="ECO:0007669"/>
    <property type="project" value="InterPro"/>
</dbReference>
<organism evidence="15 16">
    <name type="scientific">Massilia timonae</name>
    <dbReference type="NCBI Taxonomy" id="47229"/>
    <lineage>
        <taxon>Bacteria</taxon>
        <taxon>Pseudomonadati</taxon>
        <taxon>Pseudomonadota</taxon>
        <taxon>Betaproteobacteria</taxon>
        <taxon>Burkholderiales</taxon>
        <taxon>Oxalobacteraceae</taxon>
        <taxon>Telluria group</taxon>
        <taxon>Massilia</taxon>
    </lineage>
</organism>
<keyword evidence="3" id="KW-0328">Glycosyltransferase</keyword>
<name>A0A1S2N7I8_9BURK</name>
<dbReference type="GO" id="GO:0046872">
    <property type="term" value="F:metal ion binding"/>
    <property type="evidence" value="ECO:0007669"/>
    <property type="project" value="UniProtKB-KW"/>
</dbReference>
<evidence type="ECO:0000256" key="1">
    <source>
        <dbReference type="ARBA" id="ARBA00004323"/>
    </source>
</evidence>
<evidence type="ECO:0000256" key="3">
    <source>
        <dbReference type="ARBA" id="ARBA00022676"/>
    </source>
</evidence>
<reference evidence="15 16" key="1">
    <citation type="submission" date="2014-10" db="EMBL/GenBank/DDBJ databases">
        <authorList>
            <person name="Seo M.-J."/>
            <person name="Seok Y.J."/>
            <person name="Cha I.-T."/>
        </authorList>
    </citation>
    <scope>NUCLEOTIDE SEQUENCE [LARGE SCALE GENOMIC DNA]</scope>
    <source>
        <strain evidence="15 16">NEU</strain>
    </source>
</reference>
<keyword evidence="6" id="KW-0479">Metal-binding</keyword>
<keyword evidence="12" id="KW-1015">Disulfide bond</keyword>
<dbReference type="Proteomes" id="UP000180246">
    <property type="component" value="Unassembled WGS sequence"/>
</dbReference>
<proteinExistence type="predicted"/>
<evidence type="ECO:0000256" key="9">
    <source>
        <dbReference type="ARBA" id="ARBA00022989"/>
    </source>
</evidence>
<dbReference type="GO" id="GO:0030158">
    <property type="term" value="F:protein xylosyltransferase activity"/>
    <property type="evidence" value="ECO:0007669"/>
    <property type="project" value="InterPro"/>
</dbReference>
<evidence type="ECO:0000256" key="6">
    <source>
        <dbReference type="ARBA" id="ARBA00022723"/>
    </source>
</evidence>
<keyword evidence="5" id="KW-0812">Transmembrane</keyword>
<comment type="caution">
    <text evidence="15">The sequence shown here is derived from an EMBL/GenBank/DDBJ whole genome shotgun (WGS) entry which is preliminary data.</text>
</comment>
<dbReference type="PANTHER" id="PTHR46025:SF3">
    <property type="entry name" value="XYLOSYLTRANSFERASE OXT"/>
    <property type="match status" value="1"/>
</dbReference>
<evidence type="ECO:0000256" key="13">
    <source>
        <dbReference type="ARBA" id="ARBA00023180"/>
    </source>
</evidence>
<dbReference type="GO" id="GO:0015012">
    <property type="term" value="P:heparan sulfate proteoglycan biosynthetic process"/>
    <property type="evidence" value="ECO:0007669"/>
    <property type="project" value="TreeGrafter"/>
</dbReference>
<keyword evidence="10" id="KW-0333">Golgi apparatus</keyword>
<dbReference type="GO" id="GO:0050650">
    <property type="term" value="P:chondroitin sulfate proteoglycan biosynthetic process"/>
    <property type="evidence" value="ECO:0007669"/>
    <property type="project" value="TreeGrafter"/>
</dbReference>
<dbReference type="InterPro" id="IPR043538">
    <property type="entry name" value="XYLT"/>
</dbReference>